<dbReference type="EMBL" id="GG692422">
    <property type="protein sequence ID" value="EER42295.1"/>
    <property type="molecule type" value="Genomic_DNA"/>
</dbReference>
<evidence type="ECO:0000256" key="1">
    <source>
        <dbReference type="SAM" id="MobiDB-lite"/>
    </source>
</evidence>
<dbReference type="HOGENOM" id="CLU_2235826_0_0_1"/>
<gene>
    <name evidence="2" type="ORF">HCDG_03754</name>
</gene>
<sequence length="105" mass="11801">MQAHVQSPAQVLEQSEAMRRQHRPHRRRQTGPPTATSRLIDGARRKAKPGTDDAGAHQTRTGDAIPEREGTRPRRGKRGAAGAKRPGRRKSTLYPRFQYQGLKRS</sequence>
<feature type="compositionally biased region" description="Basic residues" evidence="1">
    <location>
        <begin position="20"/>
        <end position="29"/>
    </location>
</feature>
<name>C6HCK5_AJECH</name>
<dbReference type="AlphaFoldDB" id="C6HCK5"/>
<evidence type="ECO:0000313" key="3">
    <source>
        <dbReference type="Proteomes" id="UP000002624"/>
    </source>
</evidence>
<proteinExistence type="predicted"/>
<protein>
    <submittedName>
        <fullName evidence="2">Uncharacterized protein</fullName>
    </submittedName>
</protein>
<evidence type="ECO:0000313" key="2">
    <source>
        <dbReference type="EMBL" id="EER42295.1"/>
    </source>
</evidence>
<feature type="region of interest" description="Disordered" evidence="1">
    <location>
        <begin position="1"/>
        <end position="105"/>
    </location>
</feature>
<organism evidence="2 3">
    <name type="scientific">Ajellomyces capsulatus (strain H143)</name>
    <name type="common">Darling's disease fungus</name>
    <name type="synonym">Histoplasma capsulatum</name>
    <dbReference type="NCBI Taxonomy" id="544712"/>
    <lineage>
        <taxon>Eukaryota</taxon>
        <taxon>Fungi</taxon>
        <taxon>Dikarya</taxon>
        <taxon>Ascomycota</taxon>
        <taxon>Pezizomycotina</taxon>
        <taxon>Eurotiomycetes</taxon>
        <taxon>Eurotiomycetidae</taxon>
        <taxon>Onygenales</taxon>
        <taxon>Ajellomycetaceae</taxon>
        <taxon>Histoplasma</taxon>
    </lineage>
</organism>
<dbReference type="VEuPathDB" id="FungiDB:HCDG_03754"/>
<feature type="compositionally biased region" description="Polar residues" evidence="1">
    <location>
        <begin position="1"/>
        <end position="13"/>
    </location>
</feature>
<dbReference type="Proteomes" id="UP000002624">
    <property type="component" value="Unassembled WGS sequence"/>
</dbReference>
<accession>C6HCK5</accession>
<reference evidence="3" key="1">
    <citation type="submission" date="2009-05" db="EMBL/GenBank/DDBJ databases">
        <title>The genome sequence of Ajellomyces capsulatus strain H143.</title>
        <authorList>
            <person name="Champion M."/>
            <person name="Cuomo C.A."/>
            <person name="Ma L.-J."/>
            <person name="Henn M.R."/>
            <person name="Sil A."/>
            <person name="Goldman B."/>
            <person name="Young S.K."/>
            <person name="Kodira C.D."/>
            <person name="Zeng Q."/>
            <person name="Koehrsen M."/>
            <person name="Alvarado L."/>
            <person name="Berlin A.M."/>
            <person name="Borenstein D."/>
            <person name="Chen Z."/>
            <person name="Engels R."/>
            <person name="Freedman E."/>
            <person name="Gellesch M."/>
            <person name="Goldberg J."/>
            <person name="Griggs A."/>
            <person name="Gujja S."/>
            <person name="Heiman D.I."/>
            <person name="Hepburn T.A."/>
            <person name="Howarth C."/>
            <person name="Jen D."/>
            <person name="Larson L."/>
            <person name="Lewis B."/>
            <person name="Mehta T."/>
            <person name="Park D."/>
            <person name="Pearson M."/>
            <person name="Roberts A."/>
            <person name="Saif S."/>
            <person name="Shea T.D."/>
            <person name="Shenoy N."/>
            <person name="Sisk P."/>
            <person name="Stolte C."/>
            <person name="Sykes S."/>
            <person name="Walk T."/>
            <person name="White J."/>
            <person name="Yandava C."/>
            <person name="Klein B."/>
            <person name="McEwen J.G."/>
            <person name="Puccia R."/>
            <person name="Goldman G.H."/>
            <person name="Felipe M.S."/>
            <person name="Nino-Vega G."/>
            <person name="San-Blas G."/>
            <person name="Taylor J.W."/>
            <person name="Mendoza L."/>
            <person name="Galagan J.E."/>
            <person name="Nusbaum C."/>
            <person name="Birren B.W."/>
        </authorList>
    </citation>
    <scope>NUCLEOTIDE SEQUENCE [LARGE SCALE GENOMIC DNA]</scope>
    <source>
        <strain evidence="3">H143</strain>
    </source>
</reference>
<feature type="compositionally biased region" description="Basic and acidic residues" evidence="1">
    <location>
        <begin position="41"/>
        <end position="55"/>
    </location>
</feature>